<comment type="caution">
    <text evidence="1">The sequence shown here is derived from an EMBL/GenBank/DDBJ whole genome shotgun (WGS) entry which is preliminary data.</text>
</comment>
<proteinExistence type="predicted"/>
<dbReference type="Proteomes" id="UP001150924">
    <property type="component" value="Unassembled WGS sequence"/>
</dbReference>
<dbReference type="RefSeq" id="WP_267773035.1">
    <property type="nucleotide sequence ID" value="NZ_CP185339.1"/>
</dbReference>
<organism evidence="1 2">
    <name type="scientific">Nannocystis pusilla</name>
    <dbReference type="NCBI Taxonomy" id="889268"/>
    <lineage>
        <taxon>Bacteria</taxon>
        <taxon>Pseudomonadati</taxon>
        <taxon>Myxococcota</taxon>
        <taxon>Polyangia</taxon>
        <taxon>Nannocystales</taxon>
        <taxon>Nannocystaceae</taxon>
        <taxon>Nannocystis</taxon>
    </lineage>
</organism>
<name>A0A9X3EVQ7_9BACT</name>
<evidence type="ECO:0008006" key="3">
    <source>
        <dbReference type="Google" id="ProtNLM"/>
    </source>
</evidence>
<keyword evidence="2" id="KW-1185">Reference proteome</keyword>
<protein>
    <recommendedName>
        <fullName evidence="3">Nif11 domain-containing protein</fullName>
    </recommendedName>
</protein>
<reference evidence="1" key="1">
    <citation type="submission" date="2022-11" db="EMBL/GenBank/DDBJ databases">
        <title>Minimal conservation of predation-associated metabolite biosynthetic gene clusters underscores biosynthetic potential of Myxococcota including descriptions for ten novel species: Archangium lansinium sp. nov., Myxococcus landrumus sp. nov., Nannocystis bai.</title>
        <authorList>
            <person name="Ahearne A."/>
            <person name="Stevens C."/>
            <person name="Phillips K."/>
        </authorList>
    </citation>
    <scope>NUCLEOTIDE SEQUENCE</scope>
    <source>
        <strain evidence="1">Na p29</strain>
    </source>
</reference>
<sequence>MSESIFNKAAGSKDLHNKLRNAKNSDELLKHAQDAGLGDDENTLAANARSIATAELRKHGLPEWAIRSLFLGEPVCW</sequence>
<evidence type="ECO:0000313" key="1">
    <source>
        <dbReference type="EMBL" id="MCY1010185.1"/>
    </source>
</evidence>
<gene>
    <name evidence="1" type="ORF">OV079_32390</name>
</gene>
<dbReference type="EMBL" id="JAPNKE010000002">
    <property type="protein sequence ID" value="MCY1010185.1"/>
    <property type="molecule type" value="Genomic_DNA"/>
</dbReference>
<accession>A0A9X3EVQ7</accession>
<evidence type="ECO:0000313" key="2">
    <source>
        <dbReference type="Proteomes" id="UP001150924"/>
    </source>
</evidence>
<dbReference type="AlphaFoldDB" id="A0A9X3EVQ7"/>